<sequence length="138" mass="15810">MDTDTGFPLNSPLTTELYHSCLASYIFYLSRAVLQQSWVTGKFPITDIPQVTEYFANILDLEDLGPDKISFEAVAALPDLETEEMLGRWLLRPDIKLDDLRAMVKARAYLNWVAHYVETVTPEGSEADEDEMDWELNF</sequence>
<evidence type="ECO:0000313" key="2">
    <source>
        <dbReference type="Proteomes" id="UP000018144"/>
    </source>
</evidence>
<dbReference type="Proteomes" id="UP000018144">
    <property type="component" value="Unassembled WGS sequence"/>
</dbReference>
<evidence type="ECO:0000313" key="1">
    <source>
        <dbReference type="EMBL" id="CCX13592.1"/>
    </source>
</evidence>
<organism evidence="1 2">
    <name type="scientific">Pyronema omphalodes (strain CBS 100304)</name>
    <name type="common">Pyronema confluens</name>
    <dbReference type="NCBI Taxonomy" id="1076935"/>
    <lineage>
        <taxon>Eukaryota</taxon>
        <taxon>Fungi</taxon>
        <taxon>Dikarya</taxon>
        <taxon>Ascomycota</taxon>
        <taxon>Pezizomycotina</taxon>
        <taxon>Pezizomycetes</taxon>
        <taxon>Pezizales</taxon>
        <taxon>Pyronemataceae</taxon>
        <taxon>Pyronema</taxon>
    </lineage>
</organism>
<gene>
    <name evidence="1" type="ORF">PCON_13185</name>
</gene>
<reference evidence="1 2" key="1">
    <citation type="journal article" date="2013" name="PLoS Genet.">
        <title>The genome and development-dependent transcriptomes of Pyronema confluens: a window into fungal evolution.</title>
        <authorList>
            <person name="Traeger S."/>
            <person name="Altegoer F."/>
            <person name="Freitag M."/>
            <person name="Gabaldon T."/>
            <person name="Kempken F."/>
            <person name="Kumar A."/>
            <person name="Marcet-Houben M."/>
            <person name="Poggeler S."/>
            <person name="Stajich J.E."/>
            <person name="Nowrousian M."/>
        </authorList>
    </citation>
    <scope>NUCLEOTIDE SEQUENCE [LARGE SCALE GENOMIC DNA]</scope>
    <source>
        <strain evidence="2">CBS 100304</strain>
        <tissue evidence="1">Vegetative mycelium</tissue>
    </source>
</reference>
<dbReference type="AlphaFoldDB" id="U4LL27"/>
<protein>
    <submittedName>
        <fullName evidence="1">Uncharacterized protein</fullName>
    </submittedName>
</protein>
<dbReference type="EMBL" id="HF935853">
    <property type="protein sequence ID" value="CCX13592.1"/>
    <property type="molecule type" value="Genomic_DNA"/>
</dbReference>
<accession>U4LL27</accession>
<keyword evidence="2" id="KW-1185">Reference proteome</keyword>
<proteinExistence type="predicted"/>
<name>U4LL27_PYROM</name>